<dbReference type="InterPro" id="IPR010982">
    <property type="entry name" value="Lambda_DNA-bd_dom_sf"/>
</dbReference>
<evidence type="ECO:0000313" key="2">
    <source>
        <dbReference type="EMBL" id="KAB2934600.1"/>
    </source>
</evidence>
<dbReference type="Gene3D" id="1.10.260.40">
    <property type="entry name" value="lambda repressor-like DNA-binding domains"/>
    <property type="match status" value="1"/>
</dbReference>
<dbReference type="AlphaFoldDB" id="A0A833LYH7"/>
<dbReference type="CDD" id="cd00093">
    <property type="entry name" value="HTH_XRE"/>
    <property type="match status" value="1"/>
</dbReference>
<accession>A0A833LYH7</accession>
<feature type="domain" description="HTH cro/C1-type" evidence="1">
    <location>
        <begin position="24"/>
        <end position="83"/>
    </location>
</feature>
<organism evidence="2 3">
    <name type="scientific">Leptonema illini</name>
    <dbReference type="NCBI Taxonomy" id="183"/>
    <lineage>
        <taxon>Bacteria</taxon>
        <taxon>Pseudomonadati</taxon>
        <taxon>Spirochaetota</taxon>
        <taxon>Spirochaetia</taxon>
        <taxon>Leptospirales</taxon>
        <taxon>Leptospiraceae</taxon>
        <taxon>Leptonema</taxon>
    </lineage>
</organism>
<sequence>MSRPAERVYSRYTTEALTLFGRLIRISRLRRRMSAQELARRAGISRGLLQRIEKGDPRCEIGVAFELAALLELPLFHADREQLQSRNRLADEMIALLPHPRAGKLQEVDDDF</sequence>
<evidence type="ECO:0000313" key="3">
    <source>
        <dbReference type="Proteomes" id="UP000460298"/>
    </source>
</evidence>
<dbReference type="SMART" id="SM00530">
    <property type="entry name" value="HTH_XRE"/>
    <property type="match status" value="1"/>
</dbReference>
<comment type="caution">
    <text evidence="2">The sequence shown here is derived from an EMBL/GenBank/DDBJ whole genome shotgun (WGS) entry which is preliminary data.</text>
</comment>
<gene>
    <name evidence="2" type="ORF">F9K24_02155</name>
</gene>
<dbReference type="Pfam" id="PF13560">
    <property type="entry name" value="HTH_31"/>
    <property type="match status" value="1"/>
</dbReference>
<dbReference type="GO" id="GO:0003677">
    <property type="term" value="F:DNA binding"/>
    <property type="evidence" value="ECO:0007669"/>
    <property type="project" value="InterPro"/>
</dbReference>
<proteinExistence type="predicted"/>
<dbReference type="EMBL" id="WBUI01000002">
    <property type="protein sequence ID" value="KAB2934600.1"/>
    <property type="molecule type" value="Genomic_DNA"/>
</dbReference>
<name>A0A833LYH7_9LEPT</name>
<reference evidence="2 3" key="1">
    <citation type="submission" date="2019-10" db="EMBL/GenBank/DDBJ databases">
        <title>Extracellular Electron Transfer in a Candidatus Methanoperedens spp. Enrichment Culture.</title>
        <authorList>
            <person name="Berger S."/>
            <person name="Rangel Shaw D."/>
            <person name="Berben T."/>
            <person name="In 'T Zandt M."/>
            <person name="Frank J."/>
            <person name="Reimann J."/>
            <person name="Jetten M.S.M."/>
            <person name="Welte C.U."/>
        </authorList>
    </citation>
    <scope>NUCLEOTIDE SEQUENCE [LARGE SCALE GENOMIC DNA]</scope>
    <source>
        <strain evidence="2">SB12</strain>
    </source>
</reference>
<dbReference type="Proteomes" id="UP000460298">
    <property type="component" value="Unassembled WGS sequence"/>
</dbReference>
<dbReference type="PROSITE" id="PS50943">
    <property type="entry name" value="HTH_CROC1"/>
    <property type="match status" value="1"/>
</dbReference>
<dbReference type="InterPro" id="IPR001387">
    <property type="entry name" value="Cro/C1-type_HTH"/>
</dbReference>
<evidence type="ECO:0000259" key="1">
    <source>
        <dbReference type="PROSITE" id="PS50943"/>
    </source>
</evidence>
<dbReference type="SUPFAM" id="SSF47413">
    <property type="entry name" value="lambda repressor-like DNA-binding domains"/>
    <property type="match status" value="1"/>
</dbReference>
<protein>
    <submittedName>
        <fullName evidence="2">Helix-turn-helix domain-containing protein</fullName>
    </submittedName>
</protein>